<feature type="active site" description="Proton donor" evidence="11">
    <location>
        <position position="716"/>
    </location>
</feature>
<accession>A0A0F7SWV3</accession>
<dbReference type="GO" id="GO:0016491">
    <property type="term" value="F:oxidoreductase activity"/>
    <property type="evidence" value="ECO:0007669"/>
    <property type="project" value="UniProtKB-KW"/>
</dbReference>
<evidence type="ECO:0000313" key="16">
    <source>
        <dbReference type="EMBL" id="CED85130.1"/>
    </source>
</evidence>
<dbReference type="NCBIfam" id="TIGR01344">
    <property type="entry name" value="malate_syn_A"/>
    <property type="match status" value="1"/>
</dbReference>
<dbReference type="Gene3D" id="3.20.20.360">
    <property type="entry name" value="Malate synthase, domain 3"/>
    <property type="match status" value="1"/>
</dbReference>
<dbReference type="EMBL" id="LN483332">
    <property type="protein sequence ID" value="CED85130.1"/>
    <property type="molecule type" value="Genomic_DNA"/>
</dbReference>
<dbReference type="PRINTS" id="PR00080">
    <property type="entry name" value="SDRFAMILY"/>
</dbReference>
<organism evidence="16">
    <name type="scientific">Phaffia rhodozyma</name>
    <name type="common">Yeast</name>
    <name type="synonym">Xanthophyllomyces dendrorhous</name>
    <dbReference type="NCBI Taxonomy" id="264483"/>
    <lineage>
        <taxon>Eukaryota</taxon>
        <taxon>Fungi</taxon>
        <taxon>Dikarya</taxon>
        <taxon>Basidiomycota</taxon>
        <taxon>Agaricomycotina</taxon>
        <taxon>Tremellomycetes</taxon>
        <taxon>Cystofilobasidiales</taxon>
        <taxon>Mrakiaceae</taxon>
        <taxon>Phaffia</taxon>
    </lineage>
</organism>
<evidence type="ECO:0000256" key="4">
    <source>
        <dbReference type="ARBA" id="ARBA00022435"/>
    </source>
</evidence>
<dbReference type="GO" id="GO:0004474">
    <property type="term" value="F:malate synthase activity"/>
    <property type="evidence" value="ECO:0007669"/>
    <property type="project" value="UniProtKB-EC"/>
</dbReference>
<evidence type="ECO:0000256" key="11">
    <source>
        <dbReference type="PIRSR" id="PIRSR601465-50"/>
    </source>
</evidence>
<dbReference type="InterPro" id="IPR002347">
    <property type="entry name" value="SDR_fam"/>
</dbReference>
<dbReference type="PANTHER" id="PTHR42902:SF1">
    <property type="entry name" value="MALATE SYNTHASE 1-RELATED"/>
    <property type="match status" value="1"/>
</dbReference>
<dbReference type="InterPro" id="IPR006252">
    <property type="entry name" value="Malate_synthA"/>
</dbReference>
<dbReference type="SUPFAM" id="SSF51735">
    <property type="entry name" value="NAD(P)-binding Rossmann-fold domains"/>
    <property type="match status" value="1"/>
</dbReference>
<evidence type="ECO:0000256" key="12">
    <source>
        <dbReference type="SAM" id="MobiDB-lite"/>
    </source>
</evidence>
<name>A0A0F7SWV3_PHARH</name>
<dbReference type="FunFam" id="1.20.1220.12:FF:000001">
    <property type="entry name" value="Malate synthase"/>
    <property type="match status" value="1"/>
</dbReference>
<dbReference type="FunFam" id="3.20.20.360:FF:000001">
    <property type="entry name" value="Malate synthase"/>
    <property type="match status" value="1"/>
</dbReference>
<protein>
    <recommendedName>
        <fullName evidence="3">malate synthase</fullName>
        <ecNumber evidence="3">2.3.3.9</ecNumber>
    </recommendedName>
</protein>
<dbReference type="InterPro" id="IPR046363">
    <property type="entry name" value="MS_N_TIM-barrel_dom"/>
</dbReference>
<dbReference type="CDD" id="cd00727">
    <property type="entry name" value="malate_synt_A"/>
    <property type="match status" value="1"/>
</dbReference>
<evidence type="ECO:0000256" key="8">
    <source>
        <dbReference type="ARBA" id="ARBA00023002"/>
    </source>
</evidence>
<keyword evidence="6" id="KW-0808">Transferase</keyword>
<feature type="domain" description="Malate synthase N-terminal" evidence="14">
    <location>
        <begin position="278"/>
        <end position="341"/>
    </location>
</feature>
<dbReference type="SUPFAM" id="SSF51645">
    <property type="entry name" value="Malate synthase G"/>
    <property type="match status" value="1"/>
</dbReference>
<keyword evidence="9" id="KW-0684">Rhamnose metabolism</keyword>
<reference evidence="16" key="1">
    <citation type="submission" date="2014-08" db="EMBL/GenBank/DDBJ databases">
        <authorList>
            <person name="Sharma Rahul"/>
            <person name="Thines Marco"/>
        </authorList>
    </citation>
    <scope>NUCLEOTIDE SEQUENCE</scope>
</reference>
<dbReference type="FunFam" id="3.40.50.720:FF:000417">
    <property type="entry name" value="Glucose 1-dehydrogenase, putative"/>
    <property type="match status" value="1"/>
</dbReference>
<evidence type="ECO:0000256" key="6">
    <source>
        <dbReference type="ARBA" id="ARBA00022679"/>
    </source>
</evidence>
<dbReference type="EC" id="2.3.3.9" evidence="3"/>
<sequence>MTPSSIPTLPTTTLLSNKHVIVTGSSRGIGRACALQCAANGADVTLHYRGDELSTQEVEQMRTEIQGMGRKCAVVSGDIALPETAKAIVEAALSISSRIDVLISNAGICPFHTFLDMPIEVYKVTQGVNMDGTFYVTQAVANQMATQSPPGGSIVAISSISALVGGGIQTHYTPTKAGIKSLMESCAIALGPHSIRCNSILPGTIATAINTEDLADPIKYKAMADRTCAGRLGVPDDIAGAAVFFANMPIKTDTIFLSSSQPSFTSIPSRYTMSSNIKGVQVLSKVSSAQAEILTPEALQFIATLHRTFDGTRKELLLNRLTLQAELDKGAQLTFPPETQHVRDDPNWRGAPIGPGLEDRRVEITGPTDRKMVINALNSGAKTFMADFEDSSSPTWENMLNGQINMRDACTGSMTFDSNGKSYKLSDKPAVLLVRPRGWHLYEPRILVDGVPISGSLFDFALYFLHNAKVLVERGLGPYFYLPKMEHYLEARLWNDVFNFSENYIKLTPGTIRATVLIETLPAAFQMEEIIYELRDHSSGLNCGRWDYIFSYIKKTRAHKKHVLPDRSEVTMTVPFMDAYVRLLIKTCHKRKVAAMGGMSAQIPIKDDPAANQKAMDKVKADKLREVTAGHDGTWVAHPALVKIALDIFNEHMPGPNQYHVRREEVVVKPEDLVSSNVPGKITIGGITGNVSAALSYCANWISGNGCVPINYLMEDAATAEIARTQLWQWAHHGAKLDTGDAITPALLSKVLTSESQKLVSSSPGISVENVEIARVYLEGEINAKYPSDFLTSDLMARLDPGMARPASL</sequence>
<feature type="domain" description="Malate synthase C-terminal" evidence="15">
    <location>
        <begin position="682"/>
        <end position="797"/>
    </location>
</feature>
<dbReference type="InterPro" id="IPR011076">
    <property type="entry name" value="Malate_synth_sf"/>
</dbReference>
<feature type="domain" description="Malate synthase TIM barrel" evidence="13">
    <location>
        <begin position="431"/>
        <end position="675"/>
    </location>
</feature>
<comment type="similarity">
    <text evidence="2">Belongs to the short-chain dehydrogenases/reductases (SDR) family.</text>
</comment>
<evidence type="ECO:0000256" key="7">
    <source>
        <dbReference type="ARBA" id="ARBA00022857"/>
    </source>
</evidence>
<dbReference type="GO" id="GO:0019301">
    <property type="term" value="P:rhamnose catabolic process"/>
    <property type="evidence" value="ECO:0007669"/>
    <property type="project" value="UniProtKB-ARBA"/>
</dbReference>
<evidence type="ECO:0000256" key="5">
    <source>
        <dbReference type="ARBA" id="ARBA00022532"/>
    </source>
</evidence>
<keyword evidence="7" id="KW-0521">NADP</keyword>
<dbReference type="Pfam" id="PF01274">
    <property type="entry name" value="MS_TIM-barrel"/>
    <property type="match status" value="1"/>
</dbReference>
<dbReference type="GO" id="GO:0006097">
    <property type="term" value="P:glyoxylate cycle"/>
    <property type="evidence" value="ECO:0007669"/>
    <property type="project" value="UniProtKB-KW"/>
</dbReference>
<dbReference type="GO" id="GO:0005782">
    <property type="term" value="C:peroxisomal matrix"/>
    <property type="evidence" value="ECO:0007669"/>
    <property type="project" value="TreeGrafter"/>
</dbReference>
<feature type="active site" description="Proton acceptor" evidence="11">
    <location>
        <position position="435"/>
    </location>
</feature>
<feature type="region of interest" description="Disordered" evidence="12">
    <location>
        <begin position="337"/>
        <end position="358"/>
    </location>
</feature>
<evidence type="ECO:0000256" key="10">
    <source>
        <dbReference type="ARBA" id="ARBA00047918"/>
    </source>
</evidence>
<keyword evidence="8" id="KW-0560">Oxidoreductase</keyword>
<dbReference type="PANTHER" id="PTHR42902">
    <property type="entry name" value="MALATE SYNTHASE"/>
    <property type="match status" value="1"/>
</dbReference>
<dbReference type="InterPro" id="IPR044856">
    <property type="entry name" value="Malate_synth_C_sf"/>
</dbReference>
<keyword evidence="5" id="KW-0816">Tricarboxylic acid cycle</keyword>
<evidence type="ECO:0000259" key="13">
    <source>
        <dbReference type="Pfam" id="PF01274"/>
    </source>
</evidence>
<dbReference type="Pfam" id="PF13561">
    <property type="entry name" value="adh_short_C2"/>
    <property type="match status" value="1"/>
</dbReference>
<evidence type="ECO:0000259" key="14">
    <source>
        <dbReference type="Pfam" id="PF20656"/>
    </source>
</evidence>
<dbReference type="PROSITE" id="PS00510">
    <property type="entry name" value="MALATE_SYNTHASE"/>
    <property type="match status" value="1"/>
</dbReference>
<evidence type="ECO:0000259" key="15">
    <source>
        <dbReference type="Pfam" id="PF20659"/>
    </source>
</evidence>
<evidence type="ECO:0000256" key="9">
    <source>
        <dbReference type="ARBA" id="ARBA00023308"/>
    </source>
</evidence>
<evidence type="ECO:0000256" key="2">
    <source>
        <dbReference type="ARBA" id="ARBA00006484"/>
    </source>
</evidence>
<dbReference type="AlphaFoldDB" id="A0A0F7SWV3"/>
<dbReference type="InterPro" id="IPR048355">
    <property type="entry name" value="MS_C"/>
</dbReference>
<dbReference type="CDD" id="cd05233">
    <property type="entry name" value="SDR_c"/>
    <property type="match status" value="1"/>
</dbReference>
<dbReference type="Pfam" id="PF20659">
    <property type="entry name" value="MS_C"/>
    <property type="match status" value="1"/>
</dbReference>
<dbReference type="Gene3D" id="3.40.50.720">
    <property type="entry name" value="NAD(P)-binding Rossmann-like Domain"/>
    <property type="match status" value="1"/>
</dbReference>
<proteinExistence type="inferred from homology"/>
<dbReference type="InterPro" id="IPR048356">
    <property type="entry name" value="MS_N"/>
</dbReference>
<comment type="similarity">
    <text evidence="1">Belongs to the malate synthase family.</text>
</comment>
<evidence type="ECO:0000256" key="3">
    <source>
        <dbReference type="ARBA" id="ARBA00012636"/>
    </source>
</evidence>
<keyword evidence="4" id="KW-0329">Glyoxylate bypass</keyword>
<comment type="catalytic activity">
    <reaction evidence="10">
        <text>glyoxylate + acetyl-CoA + H2O = (S)-malate + CoA + H(+)</text>
        <dbReference type="Rhea" id="RHEA:18181"/>
        <dbReference type="ChEBI" id="CHEBI:15377"/>
        <dbReference type="ChEBI" id="CHEBI:15378"/>
        <dbReference type="ChEBI" id="CHEBI:15589"/>
        <dbReference type="ChEBI" id="CHEBI:36655"/>
        <dbReference type="ChEBI" id="CHEBI:57287"/>
        <dbReference type="ChEBI" id="CHEBI:57288"/>
        <dbReference type="EC" id="2.3.3.9"/>
    </reaction>
</comment>
<dbReference type="GO" id="GO:0006099">
    <property type="term" value="P:tricarboxylic acid cycle"/>
    <property type="evidence" value="ECO:0007669"/>
    <property type="project" value="UniProtKB-KW"/>
</dbReference>
<dbReference type="Gene3D" id="1.20.1220.12">
    <property type="entry name" value="Malate synthase, domain III"/>
    <property type="match status" value="1"/>
</dbReference>
<dbReference type="Pfam" id="PF20656">
    <property type="entry name" value="MS_N"/>
    <property type="match status" value="1"/>
</dbReference>
<evidence type="ECO:0000256" key="1">
    <source>
        <dbReference type="ARBA" id="ARBA00006394"/>
    </source>
</evidence>
<dbReference type="InterPro" id="IPR036291">
    <property type="entry name" value="NAD(P)-bd_dom_sf"/>
</dbReference>
<dbReference type="PRINTS" id="PR00081">
    <property type="entry name" value="GDHRDH"/>
</dbReference>
<dbReference type="InterPro" id="IPR019830">
    <property type="entry name" value="Malate_synthase_CS"/>
</dbReference>
<dbReference type="InterPro" id="IPR001465">
    <property type="entry name" value="Malate_synthase_TIM"/>
</dbReference>